<evidence type="ECO:0000256" key="1">
    <source>
        <dbReference type="ARBA" id="ARBA00023002"/>
    </source>
</evidence>
<dbReference type="Gene3D" id="3.10.20.440">
    <property type="entry name" value="2Fe-2S iron-sulphur cluster binding domain, sarcosine oxidase, alpha subunit, N-terminal domain"/>
    <property type="match status" value="1"/>
</dbReference>
<reference evidence="3 4" key="1">
    <citation type="submission" date="2023-08" db="EMBL/GenBank/DDBJ databases">
        <title>Genome sequencing of plant associated microbes to promote plant fitness in Sorghum bicolor and Oryza sativa.</title>
        <authorList>
            <person name="Coleman-Derr D."/>
        </authorList>
    </citation>
    <scope>NUCLEOTIDE SEQUENCE [LARGE SCALE GENOMIC DNA]</scope>
    <source>
        <strain evidence="3 4">SLBN-33</strain>
    </source>
</reference>
<dbReference type="InterPro" id="IPR042204">
    <property type="entry name" value="2Fe-2S-bd_N"/>
</dbReference>
<evidence type="ECO:0000259" key="2">
    <source>
        <dbReference type="PROSITE" id="PS51085"/>
    </source>
</evidence>
<organism evidence="3 4">
    <name type="scientific">Paraburkholderia graminis</name>
    <dbReference type="NCBI Taxonomy" id="60548"/>
    <lineage>
        <taxon>Bacteria</taxon>
        <taxon>Pseudomonadati</taxon>
        <taxon>Pseudomonadota</taxon>
        <taxon>Betaproteobacteria</taxon>
        <taxon>Burkholderiales</taxon>
        <taxon>Burkholderiaceae</taxon>
        <taxon>Paraburkholderia</taxon>
    </lineage>
</organism>
<comment type="caution">
    <text evidence="3">The sequence shown here is derived from an EMBL/GenBank/DDBJ whole genome shotgun (WGS) entry which is preliminary data.</text>
</comment>
<dbReference type="PROSITE" id="PS51085">
    <property type="entry name" value="2FE2S_FER_2"/>
    <property type="match status" value="1"/>
</dbReference>
<dbReference type="RefSeq" id="WP_310032440.1">
    <property type="nucleotide sequence ID" value="NZ_JAVIZN010000002.1"/>
</dbReference>
<feature type="domain" description="2Fe-2S ferredoxin-type" evidence="2">
    <location>
        <begin position="7"/>
        <end position="89"/>
    </location>
</feature>
<dbReference type="SUPFAM" id="SSF54292">
    <property type="entry name" value="2Fe-2S ferredoxin-like"/>
    <property type="match status" value="1"/>
</dbReference>
<name>A0ABD5CH89_9BURK</name>
<dbReference type="EMBL" id="JAVIZN010000002">
    <property type="protein sequence ID" value="MDR6204694.1"/>
    <property type="molecule type" value="Genomic_DNA"/>
</dbReference>
<evidence type="ECO:0000313" key="3">
    <source>
        <dbReference type="EMBL" id="MDR6204694.1"/>
    </source>
</evidence>
<dbReference type="InterPro" id="IPR001041">
    <property type="entry name" value="2Fe-2S_ferredoxin-type"/>
</dbReference>
<dbReference type="Pfam" id="PF13510">
    <property type="entry name" value="Fer2_4"/>
    <property type="match status" value="1"/>
</dbReference>
<dbReference type="PROSITE" id="PS51257">
    <property type="entry name" value="PROKAR_LIPOPROTEIN"/>
    <property type="match status" value="1"/>
</dbReference>
<keyword evidence="1" id="KW-0560">Oxidoreductase</keyword>
<protein>
    <submittedName>
        <fullName evidence="3">Succinate dehydrogenase/fumarate reductase-like Fe-S protein</fullName>
    </submittedName>
</protein>
<evidence type="ECO:0000313" key="4">
    <source>
        <dbReference type="Proteomes" id="UP001245184"/>
    </source>
</evidence>
<proteinExistence type="predicted"/>
<sequence>MSKSGEARVRVMIDGVAVEVDYGTTVAAALVVVGCASGTRLSVRGEPRAALCGMGVCQECRVTIDGRAHVLACQTLCREGQVVHTQKVNAP</sequence>
<accession>A0ABD5CH89</accession>
<gene>
    <name evidence="3" type="ORF">QF025_003414</name>
</gene>
<dbReference type="InterPro" id="IPR036010">
    <property type="entry name" value="2Fe-2S_ferredoxin-like_sf"/>
</dbReference>
<dbReference type="Proteomes" id="UP001245184">
    <property type="component" value="Unassembled WGS sequence"/>
</dbReference>
<dbReference type="GO" id="GO:0016491">
    <property type="term" value="F:oxidoreductase activity"/>
    <property type="evidence" value="ECO:0007669"/>
    <property type="project" value="UniProtKB-KW"/>
</dbReference>
<dbReference type="AlphaFoldDB" id="A0ABD5CH89"/>